<evidence type="ECO:0000313" key="3">
    <source>
        <dbReference type="Proteomes" id="UP000053593"/>
    </source>
</evidence>
<dbReference type="AlphaFoldDB" id="A0A0D0C3N0"/>
<keyword evidence="3" id="KW-1185">Reference proteome</keyword>
<dbReference type="EMBL" id="KN834766">
    <property type="protein sequence ID" value="KIK62746.1"/>
    <property type="molecule type" value="Genomic_DNA"/>
</dbReference>
<sequence>MSTGNRIIECNYFDASDAMLNNRGQFADALAQVHTVDGHLSAYWGVQVPEEGGKKGYVISVWESYEHYQKFASTDLFNKGLETLKIASAGDLKRASFKGAVGSPLPAMQAVITETVLVRPKAGVSGDQIKAAAQKLGDAFSSNGHHAALGESVDKDGLYLIMVGWASVAESRSTVKSEPYASAIAAFASLADLEVTHAILDQHN</sequence>
<accession>A0A0D0C3N0</accession>
<dbReference type="Gene3D" id="3.30.70.100">
    <property type="match status" value="2"/>
</dbReference>
<dbReference type="InterPro" id="IPR011008">
    <property type="entry name" value="Dimeric_a/b-barrel"/>
</dbReference>
<organism evidence="2 3">
    <name type="scientific">Collybiopsis luxurians FD-317 M1</name>
    <dbReference type="NCBI Taxonomy" id="944289"/>
    <lineage>
        <taxon>Eukaryota</taxon>
        <taxon>Fungi</taxon>
        <taxon>Dikarya</taxon>
        <taxon>Basidiomycota</taxon>
        <taxon>Agaricomycotina</taxon>
        <taxon>Agaricomycetes</taxon>
        <taxon>Agaricomycetidae</taxon>
        <taxon>Agaricales</taxon>
        <taxon>Marasmiineae</taxon>
        <taxon>Omphalotaceae</taxon>
        <taxon>Collybiopsis</taxon>
        <taxon>Collybiopsis luxurians</taxon>
    </lineage>
</organism>
<protein>
    <recommendedName>
        <fullName evidence="1">ABM domain-containing protein</fullName>
    </recommendedName>
</protein>
<proteinExistence type="predicted"/>
<dbReference type="OrthoDB" id="3830579at2759"/>
<dbReference type="HOGENOM" id="CLU_081631_3_2_1"/>
<dbReference type="Pfam" id="PF03992">
    <property type="entry name" value="ABM"/>
    <property type="match status" value="1"/>
</dbReference>
<dbReference type="SUPFAM" id="SSF54909">
    <property type="entry name" value="Dimeric alpha+beta barrel"/>
    <property type="match status" value="1"/>
</dbReference>
<evidence type="ECO:0000313" key="2">
    <source>
        <dbReference type="EMBL" id="KIK62746.1"/>
    </source>
</evidence>
<reference evidence="2 3" key="1">
    <citation type="submission" date="2014-04" db="EMBL/GenBank/DDBJ databases">
        <title>Evolutionary Origins and Diversification of the Mycorrhizal Mutualists.</title>
        <authorList>
            <consortium name="DOE Joint Genome Institute"/>
            <consortium name="Mycorrhizal Genomics Consortium"/>
            <person name="Kohler A."/>
            <person name="Kuo A."/>
            <person name="Nagy L.G."/>
            <person name="Floudas D."/>
            <person name="Copeland A."/>
            <person name="Barry K.W."/>
            <person name="Cichocki N."/>
            <person name="Veneault-Fourrey C."/>
            <person name="LaButti K."/>
            <person name="Lindquist E.A."/>
            <person name="Lipzen A."/>
            <person name="Lundell T."/>
            <person name="Morin E."/>
            <person name="Murat C."/>
            <person name="Riley R."/>
            <person name="Ohm R."/>
            <person name="Sun H."/>
            <person name="Tunlid A."/>
            <person name="Henrissat B."/>
            <person name="Grigoriev I.V."/>
            <person name="Hibbett D.S."/>
            <person name="Martin F."/>
        </authorList>
    </citation>
    <scope>NUCLEOTIDE SEQUENCE [LARGE SCALE GENOMIC DNA]</scope>
    <source>
        <strain evidence="2 3">FD-317 M1</strain>
    </source>
</reference>
<gene>
    <name evidence="2" type="ORF">GYMLUDRAFT_72499</name>
</gene>
<dbReference type="InterPro" id="IPR007138">
    <property type="entry name" value="ABM_dom"/>
</dbReference>
<dbReference type="Proteomes" id="UP000053593">
    <property type="component" value="Unassembled WGS sequence"/>
</dbReference>
<name>A0A0D0C3N0_9AGAR</name>
<evidence type="ECO:0000259" key="1">
    <source>
        <dbReference type="Pfam" id="PF03992"/>
    </source>
</evidence>
<feature type="domain" description="ABM" evidence="1">
    <location>
        <begin position="26"/>
        <end position="79"/>
    </location>
</feature>